<protein>
    <submittedName>
        <fullName evidence="6">ABC transporter substrate-binding protein</fullName>
    </submittedName>
</protein>
<evidence type="ECO:0000256" key="3">
    <source>
        <dbReference type="ARBA" id="ARBA00022729"/>
    </source>
</evidence>
<gene>
    <name evidence="6" type="ORF">ACFQJ7_13675</name>
</gene>
<dbReference type="Pfam" id="PF01497">
    <property type="entry name" value="Peripla_BP_2"/>
    <property type="match status" value="1"/>
</dbReference>
<dbReference type="PANTHER" id="PTHR30532">
    <property type="entry name" value="IRON III DICITRATE-BINDING PERIPLASMIC PROTEIN"/>
    <property type="match status" value="1"/>
</dbReference>
<reference evidence="6 7" key="1">
    <citation type="journal article" date="2014" name="Int. J. Syst. Evol. Microbiol.">
        <title>Complete genome sequence of Corynebacterium casei LMG S-19264T (=DSM 44701T), isolated from a smear-ripened cheese.</title>
        <authorList>
            <consortium name="US DOE Joint Genome Institute (JGI-PGF)"/>
            <person name="Walter F."/>
            <person name="Albersmeier A."/>
            <person name="Kalinowski J."/>
            <person name="Ruckert C."/>
        </authorList>
    </citation>
    <scope>NUCLEOTIDE SEQUENCE [LARGE SCALE GENOMIC DNA]</scope>
    <source>
        <strain evidence="6 7">CGMCC 4.7215</strain>
    </source>
</reference>
<dbReference type="InterPro" id="IPR051313">
    <property type="entry name" value="Bact_iron-sidero_bind"/>
</dbReference>
<dbReference type="Gene3D" id="3.40.50.1980">
    <property type="entry name" value="Nitrogenase molybdenum iron protein domain"/>
    <property type="match status" value="2"/>
</dbReference>
<name>A0ABD5X930_9EURY</name>
<evidence type="ECO:0000313" key="7">
    <source>
        <dbReference type="Proteomes" id="UP001596414"/>
    </source>
</evidence>
<sequence length="393" mass="44436">MVNGDTTHKIPTRRDIVKSGGAIVGGSLLAGCSDDRSGSTPAENSTSSDTPTQTTTDSQPYTVTIEPLEEVTFESVPESVTAYNPDYIDMMVALGHGDAAESVWYKDRYVTRHYDRLEGVSIDLSNLTQLYSDGISKEIFYDIDGDLHLMDPNLLLNKYDNIERSDIKELKTEIGPFLGNVIFRRTDDWHTYRYYTLYEAFEKVATVFQERERYEAIRSIHDDVVTDIEARVLGPDKRPNAALLWQGKNEPEAFYPYRLSGKGANKEHFHTLGITDAFSGTGIDGLSTSDRGTIDYETLLNVDPDSILLRGHGDKSREKFRDTVLSYMQNHTVANQLTAVKNEKVFRGGPIYAGPLHNLFLLERFAKSFFPETFTEEQFFDRQRVADIINGEF</sequence>
<evidence type="ECO:0000256" key="4">
    <source>
        <dbReference type="SAM" id="MobiDB-lite"/>
    </source>
</evidence>
<feature type="region of interest" description="Disordered" evidence="4">
    <location>
        <begin position="29"/>
        <end position="60"/>
    </location>
</feature>
<evidence type="ECO:0000313" key="6">
    <source>
        <dbReference type="EMBL" id="MFC7127059.1"/>
    </source>
</evidence>
<dbReference type="AlphaFoldDB" id="A0ABD5X930"/>
<keyword evidence="3" id="KW-0732">Signal</keyword>
<evidence type="ECO:0000256" key="2">
    <source>
        <dbReference type="ARBA" id="ARBA00022448"/>
    </source>
</evidence>
<comment type="caution">
    <text evidence="6">The sequence shown here is derived from an EMBL/GenBank/DDBJ whole genome shotgun (WGS) entry which is preliminary data.</text>
</comment>
<evidence type="ECO:0000256" key="1">
    <source>
        <dbReference type="ARBA" id="ARBA00004196"/>
    </source>
</evidence>
<dbReference type="RefSeq" id="WP_267637088.1">
    <property type="nucleotide sequence ID" value="NZ_JAODIY010000009.1"/>
</dbReference>
<organism evidence="6 7">
    <name type="scientific">Halovenus rubra</name>
    <dbReference type="NCBI Taxonomy" id="869890"/>
    <lineage>
        <taxon>Archaea</taxon>
        <taxon>Methanobacteriati</taxon>
        <taxon>Methanobacteriota</taxon>
        <taxon>Stenosarchaea group</taxon>
        <taxon>Halobacteria</taxon>
        <taxon>Halobacteriales</taxon>
        <taxon>Haloarculaceae</taxon>
        <taxon>Halovenus</taxon>
    </lineage>
</organism>
<proteinExistence type="predicted"/>
<comment type="subcellular location">
    <subcellularLocation>
        <location evidence="1">Cell envelope</location>
    </subcellularLocation>
</comment>
<dbReference type="Proteomes" id="UP001596414">
    <property type="component" value="Unassembled WGS sequence"/>
</dbReference>
<accession>A0ABD5X930</accession>
<dbReference type="PANTHER" id="PTHR30532:SF1">
    <property type="entry name" value="IRON(3+)-HYDROXAMATE-BINDING PROTEIN FHUD"/>
    <property type="match status" value="1"/>
</dbReference>
<feature type="compositionally biased region" description="Low complexity" evidence="4">
    <location>
        <begin position="45"/>
        <end position="60"/>
    </location>
</feature>
<dbReference type="EMBL" id="JBHSZQ010000047">
    <property type="protein sequence ID" value="MFC7127059.1"/>
    <property type="molecule type" value="Genomic_DNA"/>
</dbReference>
<feature type="domain" description="Fe/B12 periplasmic-binding" evidence="5">
    <location>
        <begin position="81"/>
        <end position="350"/>
    </location>
</feature>
<dbReference type="SUPFAM" id="SSF53807">
    <property type="entry name" value="Helical backbone' metal receptor"/>
    <property type="match status" value="1"/>
</dbReference>
<keyword evidence="2" id="KW-0813">Transport</keyword>
<evidence type="ECO:0000259" key="5">
    <source>
        <dbReference type="Pfam" id="PF01497"/>
    </source>
</evidence>
<dbReference type="InterPro" id="IPR002491">
    <property type="entry name" value="ABC_transptr_periplasmic_BD"/>
</dbReference>